<organism evidence="1">
    <name type="scientific">marine sediment metagenome</name>
    <dbReference type="NCBI Taxonomy" id="412755"/>
    <lineage>
        <taxon>unclassified sequences</taxon>
        <taxon>metagenomes</taxon>
        <taxon>ecological metagenomes</taxon>
    </lineage>
</organism>
<proteinExistence type="predicted"/>
<name>A0A0F9BYN0_9ZZZZ</name>
<sequence length="94" mass="10780">MPVDREMPKYRCHKEVHALKIRDIILDSDEAKEEGRETDGSAMIVPESGFAVFKVDDDYMRKHKPQVGGYYVVYQGGYKSWSPAEAFESGYTLE</sequence>
<protein>
    <submittedName>
        <fullName evidence="1">Uncharacterized protein</fullName>
    </submittedName>
</protein>
<accession>A0A0F9BYN0</accession>
<dbReference type="EMBL" id="LAZR01046905">
    <property type="protein sequence ID" value="KKK95449.1"/>
    <property type="molecule type" value="Genomic_DNA"/>
</dbReference>
<comment type="caution">
    <text evidence="1">The sequence shown here is derived from an EMBL/GenBank/DDBJ whole genome shotgun (WGS) entry which is preliminary data.</text>
</comment>
<gene>
    <name evidence="1" type="ORF">LCGC14_2672700</name>
</gene>
<dbReference type="AlphaFoldDB" id="A0A0F9BYN0"/>
<reference evidence="1" key="1">
    <citation type="journal article" date="2015" name="Nature">
        <title>Complex archaea that bridge the gap between prokaryotes and eukaryotes.</title>
        <authorList>
            <person name="Spang A."/>
            <person name="Saw J.H."/>
            <person name="Jorgensen S.L."/>
            <person name="Zaremba-Niedzwiedzka K."/>
            <person name="Martijn J."/>
            <person name="Lind A.E."/>
            <person name="van Eijk R."/>
            <person name="Schleper C."/>
            <person name="Guy L."/>
            <person name="Ettema T.J."/>
        </authorList>
    </citation>
    <scope>NUCLEOTIDE SEQUENCE</scope>
</reference>
<evidence type="ECO:0000313" key="1">
    <source>
        <dbReference type="EMBL" id="KKK95449.1"/>
    </source>
</evidence>